<keyword evidence="1" id="KW-0812">Transmembrane</keyword>
<evidence type="ECO:0000313" key="3">
    <source>
        <dbReference type="Proteomes" id="UP000658514"/>
    </source>
</evidence>
<dbReference type="RefSeq" id="WP_190549001.1">
    <property type="nucleotide sequence ID" value="NZ_CAWPNO010000096.1"/>
</dbReference>
<accession>A0ABR8AI64</accession>
<feature type="transmembrane region" description="Helical" evidence="1">
    <location>
        <begin position="65"/>
        <end position="84"/>
    </location>
</feature>
<proteinExistence type="predicted"/>
<dbReference type="Proteomes" id="UP000658514">
    <property type="component" value="Unassembled WGS sequence"/>
</dbReference>
<sequence>MTQLLALLISWLIEIPIVLITLVITKQLSSHRDICNSLFIAIAATLFTHPLAWESNQILTSYIKFPLRVAVIESFVMIIEGILYTKFLKLSWRKGLLLSILANTTSFLAGFVINQLFYS</sequence>
<keyword evidence="1" id="KW-0472">Membrane</keyword>
<evidence type="ECO:0000313" key="2">
    <source>
        <dbReference type="EMBL" id="MBD2199444.1"/>
    </source>
</evidence>
<gene>
    <name evidence="2" type="ORF">H6G24_28850</name>
</gene>
<organism evidence="2 3">
    <name type="scientific">Calothrix parietina FACHB-288</name>
    <dbReference type="NCBI Taxonomy" id="2692896"/>
    <lineage>
        <taxon>Bacteria</taxon>
        <taxon>Bacillati</taxon>
        <taxon>Cyanobacteriota</taxon>
        <taxon>Cyanophyceae</taxon>
        <taxon>Nostocales</taxon>
        <taxon>Calotrichaceae</taxon>
        <taxon>Calothrix</taxon>
    </lineage>
</organism>
<evidence type="ECO:0000256" key="1">
    <source>
        <dbReference type="SAM" id="Phobius"/>
    </source>
</evidence>
<keyword evidence="1" id="KW-1133">Transmembrane helix</keyword>
<feature type="transmembrane region" description="Helical" evidence="1">
    <location>
        <begin position="6"/>
        <end position="24"/>
    </location>
</feature>
<dbReference type="EMBL" id="JACJQH010000060">
    <property type="protein sequence ID" value="MBD2199444.1"/>
    <property type="molecule type" value="Genomic_DNA"/>
</dbReference>
<keyword evidence="3" id="KW-1185">Reference proteome</keyword>
<name>A0ABR8AI64_9CYAN</name>
<feature type="transmembrane region" description="Helical" evidence="1">
    <location>
        <begin position="96"/>
        <end position="118"/>
    </location>
</feature>
<feature type="transmembrane region" description="Helical" evidence="1">
    <location>
        <begin position="36"/>
        <end position="53"/>
    </location>
</feature>
<comment type="caution">
    <text evidence="2">The sequence shown here is derived from an EMBL/GenBank/DDBJ whole genome shotgun (WGS) entry which is preliminary data.</text>
</comment>
<reference evidence="2 3" key="1">
    <citation type="journal article" date="2020" name="ISME J.">
        <title>Comparative genomics reveals insights into cyanobacterial evolution and habitat adaptation.</title>
        <authorList>
            <person name="Chen M.Y."/>
            <person name="Teng W.K."/>
            <person name="Zhao L."/>
            <person name="Hu C.X."/>
            <person name="Zhou Y.K."/>
            <person name="Han B.P."/>
            <person name="Song L.R."/>
            <person name="Shu W.S."/>
        </authorList>
    </citation>
    <scope>NUCLEOTIDE SEQUENCE [LARGE SCALE GENOMIC DNA]</scope>
    <source>
        <strain evidence="2 3">FACHB-288</strain>
    </source>
</reference>
<protein>
    <submittedName>
        <fullName evidence="2">Uncharacterized protein</fullName>
    </submittedName>
</protein>